<organism evidence="7 8">
    <name type="scientific">Desulfovibrio subterraneus</name>
    <dbReference type="NCBI Taxonomy" id="2718620"/>
    <lineage>
        <taxon>Bacteria</taxon>
        <taxon>Pseudomonadati</taxon>
        <taxon>Thermodesulfobacteriota</taxon>
        <taxon>Desulfovibrionia</taxon>
        <taxon>Desulfovibrionales</taxon>
        <taxon>Desulfovibrionaceae</taxon>
        <taxon>Desulfovibrio</taxon>
    </lineage>
</organism>
<dbReference type="PROSITE" id="PS00211">
    <property type="entry name" value="ABC_TRANSPORTER_1"/>
    <property type="match status" value="1"/>
</dbReference>
<dbReference type="RefSeq" id="WP_243452180.1">
    <property type="nucleotide sequence ID" value="NZ_BLVO01000013.1"/>
</dbReference>
<comment type="caution">
    <text evidence="7">The sequence shown here is derived from an EMBL/GenBank/DDBJ whole genome shotgun (WGS) entry which is preliminary data.</text>
</comment>
<accession>A0A7J0BMG7</accession>
<keyword evidence="2" id="KW-0813">Transport</keyword>
<evidence type="ECO:0000256" key="5">
    <source>
        <dbReference type="SAM" id="MobiDB-lite"/>
    </source>
</evidence>
<evidence type="ECO:0000313" key="7">
    <source>
        <dbReference type="EMBL" id="GFM34382.1"/>
    </source>
</evidence>
<evidence type="ECO:0000313" key="8">
    <source>
        <dbReference type="Proteomes" id="UP000503840"/>
    </source>
</evidence>
<comment type="similarity">
    <text evidence="1">Belongs to the ABC transporter superfamily.</text>
</comment>
<dbReference type="InterPro" id="IPR003439">
    <property type="entry name" value="ABC_transporter-like_ATP-bd"/>
</dbReference>
<dbReference type="InterPro" id="IPR003593">
    <property type="entry name" value="AAA+_ATPase"/>
</dbReference>
<dbReference type="CDD" id="cd03235">
    <property type="entry name" value="ABC_Metallic_Cations"/>
    <property type="match status" value="1"/>
</dbReference>
<dbReference type="InterPro" id="IPR050153">
    <property type="entry name" value="Metal_Ion_Import_ABC"/>
</dbReference>
<dbReference type="SMART" id="SM00382">
    <property type="entry name" value="AAA"/>
    <property type="match status" value="1"/>
</dbReference>
<dbReference type="PANTHER" id="PTHR42734">
    <property type="entry name" value="METAL TRANSPORT SYSTEM ATP-BINDING PROTEIN TM_0124-RELATED"/>
    <property type="match status" value="1"/>
</dbReference>
<proteinExistence type="inferred from homology"/>
<evidence type="ECO:0000259" key="6">
    <source>
        <dbReference type="PROSITE" id="PS50893"/>
    </source>
</evidence>
<reference evidence="7 8" key="1">
    <citation type="submission" date="2020-05" db="EMBL/GenBank/DDBJ databases">
        <title>Draft genome sequence of Desulfovibrio sp. strain HN2T.</title>
        <authorList>
            <person name="Ueno A."/>
            <person name="Tamazawa S."/>
            <person name="Tamamura S."/>
            <person name="Murakami T."/>
            <person name="Kiyama T."/>
            <person name="Inomata H."/>
            <person name="Amano Y."/>
            <person name="Miyakawa K."/>
            <person name="Tamaki H."/>
            <person name="Naganuma T."/>
            <person name="Kaneko K."/>
        </authorList>
    </citation>
    <scope>NUCLEOTIDE SEQUENCE [LARGE SCALE GENOMIC DNA]</scope>
    <source>
        <strain evidence="7 8">HN2</strain>
    </source>
</reference>
<dbReference type="GO" id="GO:0005524">
    <property type="term" value="F:ATP binding"/>
    <property type="evidence" value="ECO:0007669"/>
    <property type="project" value="UniProtKB-KW"/>
</dbReference>
<gene>
    <name evidence="7" type="ORF">DSM101010T_27470</name>
</gene>
<sequence>MKRTVYMQLMSEQILSISGLNFAYNGSPVLEDVNLSVNRGDYIAVLGPNGGGKTTLIKCILGLLSPQAGTVSVFGQAPARVRHRIGYVPQYTTTQDNFPITVLDVVLLGAMNATSNIFSAHWKRSRGNVDKARNALHMVGLDGREHYRLHDLSGGQRQRVIVARALMGDPDLLLLDEPTANIDPQGKFCFYEFLASLPREITTIVVSHDLSIAASPFTGMAVVNRSLHYASGNALTQDLLAMLYGTHEPTCPMGSFINSVSNLFPDVGTMEPPHLDTESADHGTTAVTGTTEGNTGRNA</sequence>
<dbReference type="InterPro" id="IPR017871">
    <property type="entry name" value="ABC_transporter-like_CS"/>
</dbReference>
<dbReference type="Proteomes" id="UP000503840">
    <property type="component" value="Unassembled WGS sequence"/>
</dbReference>
<dbReference type="PANTHER" id="PTHR42734:SF17">
    <property type="entry name" value="METAL TRANSPORT SYSTEM ATP-BINDING PROTEIN TM_0124-RELATED"/>
    <property type="match status" value="1"/>
</dbReference>
<dbReference type="EMBL" id="BLVO01000013">
    <property type="protein sequence ID" value="GFM34382.1"/>
    <property type="molecule type" value="Genomic_DNA"/>
</dbReference>
<dbReference type="PROSITE" id="PS50893">
    <property type="entry name" value="ABC_TRANSPORTER_2"/>
    <property type="match status" value="1"/>
</dbReference>
<evidence type="ECO:0000256" key="3">
    <source>
        <dbReference type="ARBA" id="ARBA00022741"/>
    </source>
</evidence>
<dbReference type="InterPro" id="IPR027417">
    <property type="entry name" value="P-loop_NTPase"/>
</dbReference>
<feature type="region of interest" description="Disordered" evidence="5">
    <location>
        <begin position="271"/>
        <end position="299"/>
    </location>
</feature>
<evidence type="ECO:0000256" key="4">
    <source>
        <dbReference type="ARBA" id="ARBA00022840"/>
    </source>
</evidence>
<name>A0A7J0BMG7_9BACT</name>
<keyword evidence="4 7" id="KW-0067">ATP-binding</keyword>
<dbReference type="AlphaFoldDB" id="A0A7J0BMG7"/>
<dbReference type="Pfam" id="PF00005">
    <property type="entry name" value="ABC_tran"/>
    <property type="match status" value="1"/>
</dbReference>
<dbReference type="Gene3D" id="3.40.50.300">
    <property type="entry name" value="P-loop containing nucleotide triphosphate hydrolases"/>
    <property type="match status" value="1"/>
</dbReference>
<feature type="compositionally biased region" description="Low complexity" evidence="5">
    <location>
        <begin position="283"/>
        <end position="299"/>
    </location>
</feature>
<evidence type="ECO:0000256" key="1">
    <source>
        <dbReference type="ARBA" id="ARBA00005417"/>
    </source>
</evidence>
<evidence type="ECO:0000256" key="2">
    <source>
        <dbReference type="ARBA" id="ARBA00022448"/>
    </source>
</evidence>
<dbReference type="SUPFAM" id="SSF52540">
    <property type="entry name" value="P-loop containing nucleoside triphosphate hydrolases"/>
    <property type="match status" value="1"/>
</dbReference>
<dbReference type="GO" id="GO:0016887">
    <property type="term" value="F:ATP hydrolysis activity"/>
    <property type="evidence" value="ECO:0007669"/>
    <property type="project" value="InterPro"/>
</dbReference>
<protein>
    <submittedName>
        <fullName evidence="7">Cation ABC transporter ATP-binding protein</fullName>
    </submittedName>
</protein>
<feature type="domain" description="ABC transporter" evidence="6">
    <location>
        <begin position="15"/>
        <end position="256"/>
    </location>
</feature>
<keyword evidence="8" id="KW-1185">Reference proteome</keyword>
<keyword evidence="3" id="KW-0547">Nucleotide-binding</keyword>